<evidence type="ECO:0000313" key="1">
    <source>
        <dbReference type="EMBL" id="KAF2600805.1"/>
    </source>
</evidence>
<comment type="caution">
    <text evidence="1">The sequence shown here is derived from an EMBL/GenBank/DDBJ whole genome shotgun (WGS) entry which is preliminary data.</text>
</comment>
<evidence type="ECO:0000313" key="2">
    <source>
        <dbReference type="Proteomes" id="UP000712281"/>
    </source>
</evidence>
<dbReference type="Proteomes" id="UP000712281">
    <property type="component" value="Unassembled WGS sequence"/>
</dbReference>
<accession>A0A8S9L293</accession>
<dbReference type="EMBL" id="QGKW02000717">
    <property type="protein sequence ID" value="KAF2600805.1"/>
    <property type="molecule type" value="Genomic_DNA"/>
</dbReference>
<reference evidence="1" key="1">
    <citation type="submission" date="2019-12" db="EMBL/GenBank/DDBJ databases">
        <title>Genome sequencing and annotation of Brassica cretica.</title>
        <authorList>
            <person name="Studholme D.J."/>
            <person name="Sarris P.F."/>
        </authorList>
    </citation>
    <scope>NUCLEOTIDE SEQUENCE</scope>
    <source>
        <strain evidence="1">PFS-001/15</strain>
        <tissue evidence="1">Leaf</tissue>
    </source>
</reference>
<gene>
    <name evidence="1" type="ORF">F2Q68_00010665</name>
</gene>
<protein>
    <submittedName>
        <fullName evidence="1">Uncharacterized protein</fullName>
    </submittedName>
</protein>
<organism evidence="1 2">
    <name type="scientific">Brassica cretica</name>
    <name type="common">Mustard</name>
    <dbReference type="NCBI Taxonomy" id="69181"/>
    <lineage>
        <taxon>Eukaryota</taxon>
        <taxon>Viridiplantae</taxon>
        <taxon>Streptophyta</taxon>
        <taxon>Embryophyta</taxon>
        <taxon>Tracheophyta</taxon>
        <taxon>Spermatophyta</taxon>
        <taxon>Magnoliopsida</taxon>
        <taxon>eudicotyledons</taxon>
        <taxon>Gunneridae</taxon>
        <taxon>Pentapetalae</taxon>
        <taxon>rosids</taxon>
        <taxon>malvids</taxon>
        <taxon>Brassicales</taxon>
        <taxon>Brassicaceae</taxon>
        <taxon>Brassiceae</taxon>
        <taxon>Brassica</taxon>
    </lineage>
</organism>
<dbReference type="AlphaFoldDB" id="A0A8S9L293"/>
<proteinExistence type="predicted"/>
<sequence>MVTPAPQEYSSEELQVISLDNIGMWMVHGLPQHISVTPGEVQTNPQWKVQPTDRLSLRVFKWTLKHRSISVWVTWMGSSSPPGVKPVSMTTVSMTIGPQGPNQAGYIIPSK</sequence>
<name>A0A8S9L293_BRACR</name>